<keyword evidence="5" id="KW-1185">Reference proteome</keyword>
<sequence>MGEIKELPEQEYPETHPSNNEADDLDQVNGADINSEKITTTPIISPPTGLPSKTKQQKKGGFLIDQIDKRKAELLKKAMAEKAKYNKSKPQGTGSDIDDDDGSETEQLNKYSDDPRRDFDDLDSPLSEADDVPPWMTSAIYSIALSSVYGLFEALVSQQYNIEQPFSELLLKMVKTLPMFFVLIYFTQMAQKFPKYKRISDGIMLMLATISGCYFIHLNLHSPRLGIMKRAPGLVSIWIYLTVVMDLRPALINIVCVLAFWLTDPFKAKF</sequence>
<dbReference type="InterPro" id="IPR056136">
    <property type="entry name" value="DUF7719"/>
</dbReference>
<feature type="domain" description="DUF7719" evidence="3">
    <location>
        <begin position="203"/>
        <end position="262"/>
    </location>
</feature>
<name>A0A9W7ZTU9_9FUNG</name>
<accession>A0A9W7ZTU9</accession>
<organism evidence="4 5">
    <name type="scientific">Mycoemilia scoparia</name>
    <dbReference type="NCBI Taxonomy" id="417184"/>
    <lineage>
        <taxon>Eukaryota</taxon>
        <taxon>Fungi</taxon>
        <taxon>Fungi incertae sedis</taxon>
        <taxon>Zoopagomycota</taxon>
        <taxon>Kickxellomycotina</taxon>
        <taxon>Kickxellomycetes</taxon>
        <taxon>Kickxellales</taxon>
        <taxon>Kickxellaceae</taxon>
        <taxon>Mycoemilia</taxon>
    </lineage>
</organism>
<keyword evidence="2" id="KW-0472">Membrane</keyword>
<dbReference type="EMBL" id="JANBPU010000585">
    <property type="protein sequence ID" value="KAJ1910386.1"/>
    <property type="molecule type" value="Genomic_DNA"/>
</dbReference>
<feature type="transmembrane region" description="Helical" evidence="2">
    <location>
        <begin position="237"/>
        <end position="262"/>
    </location>
</feature>
<protein>
    <recommendedName>
        <fullName evidence="3">DUF7719 domain-containing protein</fullName>
    </recommendedName>
</protein>
<dbReference type="PANTHER" id="PTHR37846:SF1">
    <property type="entry name" value="DEACETYLASE-LIKE PROTEIN"/>
    <property type="match status" value="1"/>
</dbReference>
<gene>
    <name evidence="4" type="ORF">H4219_006221</name>
</gene>
<evidence type="ECO:0000259" key="3">
    <source>
        <dbReference type="Pfam" id="PF24841"/>
    </source>
</evidence>
<proteinExistence type="predicted"/>
<keyword evidence="2" id="KW-0812">Transmembrane</keyword>
<evidence type="ECO:0000313" key="5">
    <source>
        <dbReference type="Proteomes" id="UP001150538"/>
    </source>
</evidence>
<keyword evidence="2" id="KW-1133">Transmembrane helix</keyword>
<reference evidence="4" key="1">
    <citation type="submission" date="2022-07" db="EMBL/GenBank/DDBJ databases">
        <title>Phylogenomic reconstructions and comparative analyses of Kickxellomycotina fungi.</title>
        <authorList>
            <person name="Reynolds N.K."/>
            <person name="Stajich J.E."/>
            <person name="Barry K."/>
            <person name="Grigoriev I.V."/>
            <person name="Crous P."/>
            <person name="Smith M.E."/>
        </authorList>
    </citation>
    <scope>NUCLEOTIDE SEQUENCE</scope>
    <source>
        <strain evidence="4">NBRC 100468</strain>
    </source>
</reference>
<evidence type="ECO:0000256" key="1">
    <source>
        <dbReference type="SAM" id="MobiDB-lite"/>
    </source>
</evidence>
<dbReference type="OrthoDB" id="5597489at2759"/>
<evidence type="ECO:0000313" key="4">
    <source>
        <dbReference type="EMBL" id="KAJ1910386.1"/>
    </source>
</evidence>
<evidence type="ECO:0000256" key="2">
    <source>
        <dbReference type="SAM" id="Phobius"/>
    </source>
</evidence>
<feature type="region of interest" description="Disordered" evidence="1">
    <location>
        <begin position="82"/>
        <end position="126"/>
    </location>
</feature>
<dbReference type="Proteomes" id="UP001150538">
    <property type="component" value="Unassembled WGS sequence"/>
</dbReference>
<comment type="caution">
    <text evidence="4">The sequence shown here is derived from an EMBL/GenBank/DDBJ whole genome shotgun (WGS) entry which is preliminary data.</text>
</comment>
<feature type="transmembrane region" description="Helical" evidence="2">
    <location>
        <begin position="169"/>
        <end position="187"/>
    </location>
</feature>
<dbReference type="PANTHER" id="PTHR37846">
    <property type="entry name" value="YALI0B21296P"/>
    <property type="match status" value="1"/>
</dbReference>
<dbReference type="Pfam" id="PF24841">
    <property type="entry name" value="DUF7719"/>
    <property type="match status" value="1"/>
</dbReference>
<feature type="transmembrane region" description="Helical" evidence="2">
    <location>
        <begin position="199"/>
        <end position="217"/>
    </location>
</feature>
<feature type="region of interest" description="Disordered" evidence="1">
    <location>
        <begin position="1"/>
        <end position="63"/>
    </location>
</feature>
<dbReference type="AlphaFoldDB" id="A0A9W7ZTU9"/>